<evidence type="ECO:0000313" key="6">
    <source>
        <dbReference type="Proteomes" id="UP001500133"/>
    </source>
</evidence>
<keyword evidence="3" id="KW-0281">Fimbrium</keyword>
<protein>
    <submittedName>
        <fullName evidence="5">Pilin</fullName>
    </submittedName>
</protein>
<evidence type="ECO:0000313" key="5">
    <source>
        <dbReference type="EMBL" id="GAA3895453.1"/>
    </source>
</evidence>
<evidence type="ECO:0000256" key="4">
    <source>
        <dbReference type="SAM" id="Phobius"/>
    </source>
</evidence>
<organism evidence="5 6">
    <name type="scientific">Halomonas cibimaris</name>
    <dbReference type="NCBI Taxonomy" id="657012"/>
    <lineage>
        <taxon>Bacteria</taxon>
        <taxon>Pseudomonadati</taxon>
        <taxon>Pseudomonadota</taxon>
        <taxon>Gammaproteobacteria</taxon>
        <taxon>Oceanospirillales</taxon>
        <taxon>Halomonadaceae</taxon>
        <taxon>Halomonas</taxon>
    </lineage>
</organism>
<dbReference type="SUPFAM" id="SSF54523">
    <property type="entry name" value="Pili subunits"/>
    <property type="match status" value="1"/>
</dbReference>
<dbReference type="Pfam" id="PF00114">
    <property type="entry name" value="Pilin"/>
    <property type="match status" value="1"/>
</dbReference>
<dbReference type="InterPro" id="IPR012902">
    <property type="entry name" value="N_methyl_site"/>
</dbReference>
<dbReference type="Pfam" id="PF07963">
    <property type="entry name" value="N_methyl"/>
    <property type="match status" value="1"/>
</dbReference>
<accession>A0ABP7L717</accession>
<keyword evidence="4" id="KW-0812">Transmembrane</keyword>
<evidence type="ECO:0000256" key="1">
    <source>
        <dbReference type="ARBA" id="ARBA00005233"/>
    </source>
</evidence>
<proteinExistence type="inferred from homology"/>
<dbReference type="PANTHER" id="PTHR30093:SF34">
    <property type="entry name" value="PREPILIN PEPTIDASE-DEPENDENT PROTEIN D"/>
    <property type="match status" value="1"/>
</dbReference>
<dbReference type="Proteomes" id="UP001500133">
    <property type="component" value="Unassembled WGS sequence"/>
</dbReference>
<feature type="transmembrane region" description="Helical" evidence="4">
    <location>
        <begin position="20"/>
        <end position="38"/>
    </location>
</feature>
<comment type="caution">
    <text evidence="5">The sequence shown here is derived from an EMBL/GenBank/DDBJ whole genome shotgun (WGS) entry which is preliminary data.</text>
</comment>
<keyword evidence="4" id="KW-1133">Transmembrane helix</keyword>
<keyword evidence="4" id="KW-0472">Membrane</keyword>
<dbReference type="PROSITE" id="PS00409">
    <property type="entry name" value="PROKAR_NTER_METHYL"/>
    <property type="match status" value="1"/>
</dbReference>
<gene>
    <name evidence="5" type="ORF">GCM10022228_03130</name>
</gene>
<reference evidence="6" key="1">
    <citation type="journal article" date="2019" name="Int. J. Syst. Evol. Microbiol.">
        <title>The Global Catalogue of Microorganisms (GCM) 10K type strain sequencing project: providing services to taxonomists for standard genome sequencing and annotation.</title>
        <authorList>
            <consortium name="The Broad Institute Genomics Platform"/>
            <consortium name="The Broad Institute Genome Sequencing Center for Infectious Disease"/>
            <person name="Wu L."/>
            <person name="Ma J."/>
        </authorList>
    </citation>
    <scope>NUCLEOTIDE SEQUENCE [LARGE SCALE GENOMIC DNA]</scope>
    <source>
        <strain evidence="6">JCM 16914</strain>
    </source>
</reference>
<evidence type="ECO:0000256" key="3">
    <source>
        <dbReference type="RuleBase" id="RU000389"/>
    </source>
</evidence>
<comment type="similarity">
    <text evidence="1 3">Belongs to the N-Me-Phe pilin family.</text>
</comment>
<dbReference type="NCBIfam" id="TIGR02532">
    <property type="entry name" value="IV_pilin_GFxxxE"/>
    <property type="match status" value="1"/>
</dbReference>
<sequence>MQTNVDPQTARPAKQGGFTLIELMIAVAIIGVLASVAIPQYQSYVARAQYAEASSLLGGARITIEERVAKTGLGNTGMSGKSGLEEYGVRLQGEHGAINSFSDASDGAVVTYTFGSGADASVAGVLNDKKVSYIYNPETGWSCNKDTTDKEYRSGLCESYTAPKNE</sequence>
<evidence type="ECO:0000256" key="2">
    <source>
        <dbReference type="ARBA" id="ARBA00022481"/>
    </source>
</evidence>
<dbReference type="InterPro" id="IPR045584">
    <property type="entry name" value="Pilin-like"/>
</dbReference>
<dbReference type="EMBL" id="BAAAZT010000013">
    <property type="protein sequence ID" value="GAA3895453.1"/>
    <property type="molecule type" value="Genomic_DNA"/>
</dbReference>
<dbReference type="InterPro" id="IPR001082">
    <property type="entry name" value="Pilin"/>
</dbReference>
<dbReference type="Gene3D" id="3.30.700.10">
    <property type="entry name" value="Glycoprotein, Type 4 Pilin"/>
    <property type="match status" value="1"/>
</dbReference>
<dbReference type="PANTHER" id="PTHR30093">
    <property type="entry name" value="GENERAL SECRETION PATHWAY PROTEIN G"/>
    <property type="match status" value="1"/>
</dbReference>
<name>A0ABP7L717_9GAMM</name>
<keyword evidence="6" id="KW-1185">Reference proteome</keyword>
<dbReference type="RefSeq" id="WP_344701629.1">
    <property type="nucleotide sequence ID" value="NZ_BAAAZT010000013.1"/>
</dbReference>
<keyword evidence="2" id="KW-0488">Methylation</keyword>